<keyword evidence="12" id="KW-0282">Flagellum</keyword>
<keyword evidence="7 10" id="KW-0283">Flagellar rotation</keyword>
<comment type="function">
    <text evidence="1 10">Controls the rotational direction of flagella during chemotaxis.</text>
</comment>
<proteinExistence type="inferred from homology"/>
<keyword evidence="12" id="KW-0966">Cell projection</keyword>
<comment type="subcellular location">
    <subcellularLocation>
        <location evidence="10">Cell inner membrane</location>
    </subcellularLocation>
    <subcellularLocation>
        <location evidence="2">Cell membrane</location>
        <topology evidence="2">Single-pass membrane protein</topology>
    </subcellularLocation>
</comment>
<reference evidence="12 13" key="1">
    <citation type="submission" date="2023-02" db="EMBL/GenBank/DDBJ databases">
        <title>Vibrio intestini sp. nov., a close relative of Vibrio cholerae isolated from the intestine of Healthy Culter dabryi.</title>
        <authorList>
            <person name="Wu N."/>
        </authorList>
    </citation>
    <scope>NUCLEOTIDE SEQUENCE [LARGE SCALE GENOMIC DNA]</scope>
    <source>
        <strain evidence="12 13">DSL-7</strain>
    </source>
</reference>
<keyword evidence="11" id="KW-0732">Signal</keyword>
<evidence type="ECO:0000256" key="1">
    <source>
        <dbReference type="ARBA" id="ARBA00002254"/>
    </source>
</evidence>
<keyword evidence="12" id="KW-0969">Cilium</keyword>
<evidence type="ECO:0000256" key="8">
    <source>
        <dbReference type="ARBA" id="ARBA00022989"/>
    </source>
</evidence>
<evidence type="ECO:0000256" key="4">
    <source>
        <dbReference type="ARBA" id="ARBA00022475"/>
    </source>
</evidence>
<name>A0ABT5V4Q3_9VIBR</name>
<evidence type="ECO:0000256" key="10">
    <source>
        <dbReference type="RuleBase" id="RU364125"/>
    </source>
</evidence>
<keyword evidence="13" id="KW-1185">Reference proteome</keyword>
<feature type="chain" id="PRO_5045682837" description="Flagellar protein FliL" evidence="11">
    <location>
        <begin position="24"/>
        <end position="137"/>
    </location>
</feature>
<evidence type="ECO:0000256" key="3">
    <source>
        <dbReference type="ARBA" id="ARBA00008281"/>
    </source>
</evidence>
<dbReference type="Proteomes" id="UP001216189">
    <property type="component" value="Unassembled WGS sequence"/>
</dbReference>
<dbReference type="RefSeq" id="WP_274723343.1">
    <property type="nucleotide sequence ID" value="NZ_JARBFT010000012.1"/>
</dbReference>
<evidence type="ECO:0000256" key="5">
    <source>
        <dbReference type="ARBA" id="ARBA00022500"/>
    </source>
</evidence>
<accession>A0ABT5V4Q3</accession>
<evidence type="ECO:0000256" key="6">
    <source>
        <dbReference type="ARBA" id="ARBA00022692"/>
    </source>
</evidence>
<evidence type="ECO:0000256" key="7">
    <source>
        <dbReference type="ARBA" id="ARBA00022779"/>
    </source>
</evidence>
<keyword evidence="8" id="KW-1133">Transmembrane helix</keyword>
<evidence type="ECO:0000256" key="9">
    <source>
        <dbReference type="ARBA" id="ARBA00023136"/>
    </source>
</evidence>
<keyword evidence="6" id="KW-0812">Transmembrane</keyword>
<evidence type="ECO:0000313" key="13">
    <source>
        <dbReference type="Proteomes" id="UP001216189"/>
    </source>
</evidence>
<evidence type="ECO:0000313" key="12">
    <source>
        <dbReference type="EMBL" id="MDE1515624.1"/>
    </source>
</evidence>
<protein>
    <recommendedName>
        <fullName evidence="10">Flagellar protein FliL</fullName>
    </recommendedName>
</protein>
<feature type="signal peptide" evidence="11">
    <location>
        <begin position="1"/>
        <end position="23"/>
    </location>
</feature>
<keyword evidence="10" id="KW-0997">Cell inner membrane</keyword>
<keyword evidence="4" id="KW-1003">Cell membrane</keyword>
<evidence type="ECO:0000256" key="11">
    <source>
        <dbReference type="SAM" id="SignalP"/>
    </source>
</evidence>
<organism evidence="12 13">
    <name type="scientific">Vibrio chanodichtyis</name>
    <dbReference type="NCBI Taxonomy" id="3027932"/>
    <lineage>
        <taxon>Bacteria</taxon>
        <taxon>Pseudomonadati</taxon>
        <taxon>Pseudomonadota</taxon>
        <taxon>Gammaproteobacteria</taxon>
        <taxon>Vibrionales</taxon>
        <taxon>Vibrionaceae</taxon>
        <taxon>Vibrio</taxon>
    </lineage>
</organism>
<evidence type="ECO:0000256" key="2">
    <source>
        <dbReference type="ARBA" id="ARBA00004162"/>
    </source>
</evidence>
<gene>
    <name evidence="12" type="ORF">PUN32_11435</name>
</gene>
<comment type="similarity">
    <text evidence="3 10">Belongs to the FliL family.</text>
</comment>
<dbReference type="EMBL" id="JARBFT010000012">
    <property type="protein sequence ID" value="MDE1515624.1"/>
    <property type="molecule type" value="Genomic_DNA"/>
</dbReference>
<comment type="caution">
    <text evidence="12">The sequence shown here is derived from an EMBL/GenBank/DDBJ whole genome shotgun (WGS) entry which is preliminary data.</text>
</comment>
<dbReference type="PANTHER" id="PTHR35091:SF5">
    <property type="entry name" value="FLAGELLAR PROTEIN FLIL"/>
    <property type="match status" value="1"/>
</dbReference>
<dbReference type="Pfam" id="PF03748">
    <property type="entry name" value="FliL"/>
    <property type="match status" value="1"/>
</dbReference>
<sequence length="137" mass="15450">MPKRYLIQIMLALSCMLSFASVAQQPSNTIPQLGYFTLEPDLTTNFFTKGNKLGYIQVRIDIMVANAADLPIIDRHQPLIRDAVVELLGKQTEDTIKSLAGREDLRKSLVGRLNNILLPEVGRTIIADLLFTKYIYQ</sequence>
<keyword evidence="5 10" id="KW-0145">Chemotaxis</keyword>
<dbReference type="PROSITE" id="PS51257">
    <property type="entry name" value="PROKAR_LIPOPROTEIN"/>
    <property type="match status" value="1"/>
</dbReference>
<dbReference type="PANTHER" id="PTHR35091">
    <property type="entry name" value="FLAGELLAR PROTEIN FLIL"/>
    <property type="match status" value="1"/>
</dbReference>
<keyword evidence="9 10" id="KW-0472">Membrane</keyword>
<dbReference type="InterPro" id="IPR005503">
    <property type="entry name" value="FliL"/>
</dbReference>